<dbReference type="GO" id="GO:0043190">
    <property type="term" value="C:ATP-binding cassette (ABC) transporter complex"/>
    <property type="evidence" value="ECO:0007669"/>
    <property type="project" value="TreeGrafter"/>
</dbReference>
<feature type="transmembrane region" description="Helical" evidence="6">
    <location>
        <begin position="259"/>
        <end position="282"/>
    </location>
</feature>
<feature type="transmembrane region" description="Helical" evidence="6">
    <location>
        <begin position="315"/>
        <end position="333"/>
    </location>
</feature>
<feature type="transmembrane region" description="Helical" evidence="6">
    <location>
        <begin position="289"/>
        <end position="309"/>
    </location>
</feature>
<dbReference type="GO" id="GO:0015920">
    <property type="term" value="P:lipopolysaccharide transport"/>
    <property type="evidence" value="ECO:0007669"/>
    <property type="project" value="TreeGrafter"/>
</dbReference>
<feature type="transmembrane region" description="Helical" evidence="6">
    <location>
        <begin position="60"/>
        <end position="78"/>
    </location>
</feature>
<gene>
    <name evidence="7" type="ORF">MNB_SV-10-762</name>
</gene>
<protein>
    <submittedName>
        <fullName evidence="7">Predicted permease YjgP/YjgQ family</fullName>
    </submittedName>
</protein>
<evidence type="ECO:0000256" key="6">
    <source>
        <dbReference type="SAM" id="Phobius"/>
    </source>
</evidence>
<comment type="subcellular location">
    <subcellularLocation>
        <location evidence="1">Cell membrane</location>
        <topology evidence="1">Multi-pass membrane protein</topology>
    </subcellularLocation>
</comment>
<evidence type="ECO:0000313" key="7">
    <source>
        <dbReference type="EMBL" id="SFV55299.1"/>
    </source>
</evidence>
<keyword evidence="5 6" id="KW-0472">Membrane</keyword>
<accession>A0A1W1BP34</accession>
<organism evidence="7">
    <name type="scientific">hydrothermal vent metagenome</name>
    <dbReference type="NCBI Taxonomy" id="652676"/>
    <lineage>
        <taxon>unclassified sequences</taxon>
        <taxon>metagenomes</taxon>
        <taxon>ecological metagenomes</taxon>
    </lineage>
</organism>
<evidence type="ECO:0000256" key="4">
    <source>
        <dbReference type="ARBA" id="ARBA00022989"/>
    </source>
</evidence>
<keyword evidence="2" id="KW-1003">Cell membrane</keyword>
<name>A0A1W1BP34_9ZZZZ</name>
<proteinExistence type="predicted"/>
<reference evidence="7" key="1">
    <citation type="submission" date="2016-10" db="EMBL/GenBank/DDBJ databases">
        <authorList>
            <person name="de Groot N.N."/>
        </authorList>
    </citation>
    <scope>NUCLEOTIDE SEQUENCE</scope>
</reference>
<dbReference type="InterPro" id="IPR005495">
    <property type="entry name" value="LptG/LptF_permease"/>
</dbReference>
<dbReference type="PANTHER" id="PTHR33529">
    <property type="entry name" value="SLR0882 PROTEIN-RELATED"/>
    <property type="match status" value="1"/>
</dbReference>
<dbReference type="PANTHER" id="PTHR33529:SF7">
    <property type="entry name" value="LIPOPOLYSACCHARIDE EXPORT SYSTEM PERMEASE PROTEIN LPTF"/>
    <property type="match status" value="1"/>
</dbReference>
<evidence type="ECO:0000256" key="3">
    <source>
        <dbReference type="ARBA" id="ARBA00022692"/>
    </source>
</evidence>
<evidence type="ECO:0000256" key="2">
    <source>
        <dbReference type="ARBA" id="ARBA00022475"/>
    </source>
</evidence>
<feature type="transmembrane region" description="Helical" evidence="6">
    <location>
        <begin position="12"/>
        <end position="33"/>
    </location>
</feature>
<evidence type="ECO:0000256" key="5">
    <source>
        <dbReference type="ARBA" id="ARBA00023136"/>
    </source>
</evidence>
<sequence>MVNVRGYISSNFTKSFLTVFLPFFLIISLVYLVKISALTKQVQIDFSELLLLYSYSLPNIIFYTIPLSFIAAVTNTLMKLSQDNELIALYALGLKAKKVLRSILLLGILFSVLLGTISFLGIPMSKQLYNAFKAKKKAEATLNIIPGKLGQKFGEYYIYVKKKDDKNDMFHTMVIYNRTKKNEEQFFSAREGKLKRNGRSSSLLLKKGYGYTYTEEKLQQVKYKTLEVFDTSQKYRFHFQDIIAYWALTKTDRHRMGKALFYLFVSLIPLLSVYLVAAFAMINPRYQGNYSFIIIFASTFLLYLVASSLEKWGNIPILIVSALLVFVFGRILFEKRVAKYF</sequence>
<dbReference type="EMBL" id="FPHL01000010">
    <property type="protein sequence ID" value="SFV55299.1"/>
    <property type="molecule type" value="Genomic_DNA"/>
</dbReference>
<keyword evidence="4 6" id="KW-1133">Transmembrane helix</keyword>
<dbReference type="AlphaFoldDB" id="A0A1W1BP34"/>
<feature type="transmembrane region" description="Helical" evidence="6">
    <location>
        <begin position="99"/>
        <end position="122"/>
    </location>
</feature>
<evidence type="ECO:0000256" key="1">
    <source>
        <dbReference type="ARBA" id="ARBA00004651"/>
    </source>
</evidence>
<dbReference type="Pfam" id="PF03739">
    <property type="entry name" value="LptF_LptG"/>
    <property type="match status" value="1"/>
</dbReference>
<keyword evidence="3 6" id="KW-0812">Transmembrane</keyword>